<proteinExistence type="predicted"/>
<protein>
    <submittedName>
        <fullName evidence="3">Uncharacterized protein</fullName>
    </submittedName>
</protein>
<dbReference type="Proteomes" id="UP000195947">
    <property type="component" value="Unassembled WGS sequence"/>
</dbReference>
<dbReference type="AlphaFoldDB" id="A0A143YW17"/>
<evidence type="ECO:0000313" key="1">
    <source>
        <dbReference type="EMBL" id="CZR00304.1"/>
    </source>
</evidence>
<reference evidence="2 6" key="3">
    <citation type="journal article" date="2020" name="Biotechnol. Biofuels">
        <title>New insights from the biogas microbiome by comprehensive genome-resolved metagenomics of nearly 1600 species originating from multiple anaerobic digesters.</title>
        <authorList>
            <person name="Campanaro S."/>
            <person name="Treu L."/>
            <person name="Rodriguez-R L.M."/>
            <person name="Kovalovszki A."/>
            <person name="Ziels R.M."/>
            <person name="Maus I."/>
            <person name="Zhu X."/>
            <person name="Kougias P.G."/>
            <person name="Basile A."/>
            <person name="Luo G."/>
            <person name="Schluter A."/>
            <person name="Konstantinidis K.T."/>
            <person name="Angelidaki I."/>
        </authorList>
    </citation>
    <scope>NUCLEOTIDE SEQUENCE [LARGE SCALE GENOMIC DNA]</scope>
    <source>
        <strain evidence="2">AS07pgkLD_105</strain>
    </source>
</reference>
<evidence type="ECO:0000313" key="3">
    <source>
        <dbReference type="EMBL" id="SFI07701.1"/>
    </source>
</evidence>
<reference evidence="3 5" key="2">
    <citation type="submission" date="2016-10" db="EMBL/GenBank/DDBJ databases">
        <authorList>
            <person name="Varghese N."/>
            <person name="Submissions S."/>
        </authorList>
    </citation>
    <scope>NUCLEOTIDE SEQUENCE [LARGE SCALE GENOMIC DNA]</scope>
    <source>
        <strain evidence="3 5">DSM 2094</strain>
    </source>
</reference>
<gene>
    <name evidence="2" type="ORF">GX662_03195</name>
    <name evidence="3" type="ORF">SAMN04488507_104612</name>
    <name evidence="1" type="ORF">TFLO_2515</name>
</gene>
<comment type="caution">
    <text evidence="3">The sequence shown here is derived from an EMBL/GenBank/DDBJ whole genome shotgun (WGS) entry which is preliminary data.</text>
</comment>
<evidence type="ECO:0000313" key="4">
    <source>
        <dbReference type="Proteomes" id="UP000195947"/>
    </source>
</evidence>
<dbReference type="EMBL" id="FJMZ01000037">
    <property type="protein sequence ID" value="CZR00304.1"/>
    <property type="molecule type" value="Genomic_DNA"/>
</dbReference>
<dbReference type="RefSeq" id="WP_086990091.1">
    <property type="nucleotide sequence ID" value="NZ_CP089787.1"/>
</dbReference>
<name>A0A143YW17_9LACT</name>
<reference evidence="1 4" key="1">
    <citation type="submission" date="2016-02" db="EMBL/GenBank/DDBJ databases">
        <authorList>
            <person name="Strepis N."/>
        </authorList>
    </citation>
    <scope>NUCLEOTIDE SEQUENCE [LARGE SCALE GENOMIC DNA]</scope>
    <source>
        <strain evidence="1">Trichococcus flocculiformis</strain>
    </source>
</reference>
<dbReference type="Proteomes" id="UP000199686">
    <property type="component" value="Unassembled WGS sequence"/>
</dbReference>
<evidence type="ECO:0000313" key="2">
    <source>
        <dbReference type="EMBL" id="NLD31250.1"/>
    </source>
</evidence>
<dbReference type="EMBL" id="FOQC01000046">
    <property type="protein sequence ID" value="SFI07701.1"/>
    <property type="molecule type" value="Genomic_DNA"/>
</dbReference>
<dbReference type="OrthoDB" id="2223244at2"/>
<sequence>MEKKDLDLILANFGPEKEFIGDGYFRIRDKGNEHYEIAYLVSACCGTTNYFPQITVHVEGDRVVPDSLLDLVSNPAKMLSYSPETSAVMEEELDKLCQKFLDIKGLKTANAGTPD</sequence>
<evidence type="ECO:0000313" key="6">
    <source>
        <dbReference type="Proteomes" id="UP000589373"/>
    </source>
</evidence>
<dbReference type="EMBL" id="JAAZCD010000074">
    <property type="protein sequence ID" value="NLD31250.1"/>
    <property type="molecule type" value="Genomic_DNA"/>
</dbReference>
<dbReference type="Proteomes" id="UP000589373">
    <property type="component" value="Unassembled WGS sequence"/>
</dbReference>
<accession>A0A143YW17</accession>
<evidence type="ECO:0000313" key="5">
    <source>
        <dbReference type="Proteomes" id="UP000199686"/>
    </source>
</evidence>
<keyword evidence="4" id="KW-1185">Reference proteome</keyword>
<organism evidence="3 5">
    <name type="scientific">Trichococcus flocculiformis</name>
    <dbReference type="NCBI Taxonomy" id="82803"/>
    <lineage>
        <taxon>Bacteria</taxon>
        <taxon>Bacillati</taxon>
        <taxon>Bacillota</taxon>
        <taxon>Bacilli</taxon>
        <taxon>Lactobacillales</taxon>
        <taxon>Carnobacteriaceae</taxon>
        <taxon>Trichococcus</taxon>
    </lineage>
</organism>